<gene>
    <name evidence="2" type="ORF">Acr_16g0005140</name>
</gene>
<evidence type="ECO:0000256" key="1">
    <source>
        <dbReference type="SAM" id="MobiDB-lite"/>
    </source>
</evidence>
<dbReference type="OrthoDB" id="3366661at2759"/>
<reference evidence="2 3" key="1">
    <citation type="submission" date="2019-07" db="EMBL/GenBank/DDBJ databases">
        <title>De Novo Assembly of kiwifruit Actinidia rufa.</title>
        <authorList>
            <person name="Sugita-Konishi S."/>
            <person name="Sato K."/>
            <person name="Mori E."/>
            <person name="Abe Y."/>
            <person name="Kisaki G."/>
            <person name="Hamano K."/>
            <person name="Suezawa K."/>
            <person name="Otani M."/>
            <person name="Fukuda T."/>
            <person name="Manabe T."/>
            <person name="Gomi K."/>
            <person name="Tabuchi M."/>
            <person name="Akimitsu K."/>
            <person name="Kataoka I."/>
        </authorList>
    </citation>
    <scope>NUCLEOTIDE SEQUENCE [LARGE SCALE GENOMIC DNA]</scope>
    <source>
        <strain evidence="3">cv. Fuchu</strain>
    </source>
</reference>
<keyword evidence="3" id="KW-1185">Reference proteome</keyword>
<evidence type="ECO:0000313" key="3">
    <source>
        <dbReference type="Proteomes" id="UP000585474"/>
    </source>
</evidence>
<organism evidence="2 3">
    <name type="scientific">Actinidia rufa</name>
    <dbReference type="NCBI Taxonomy" id="165716"/>
    <lineage>
        <taxon>Eukaryota</taxon>
        <taxon>Viridiplantae</taxon>
        <taxon>Streptophyta</taxon>
        <taxon>Embryophyta</taxon>
        <taxon>Tracheophyta</taxon>
        <taxon>Spermatophyta</taxon>
        <taxon>Magnoliopsida</taxon>
        <taxon>eudicotyledons</taxon>
        <taxon>Gunneridae</taxon>
        <taxon>Pentapetalae</taxon>
        <taxon>asterids</taxon>
        <taxon>Ericales</taxon>
        <taxon>Actinidiaceae</taxon>
        <taxon>Actinidia</taxon>
    </lineage>
</organism>
<proteinExistence type="predicted"/>
<protein>
    <submittedName>
        <fullName evidence="2">Uncharacterized protein</fullName>
    </submittedName>
</protein>
<sequence length="74" mass="8374">MNIGGKAVYLRSILKSSVLILQDRLEEKDAEITRLKHELQQRSITEDEEEKTEAASDKKDGDEEMLGGEAEIEI</sequence>
<name>A0A7J0G0D2_9ERIC</name>
<evidence type="ECO:0000313" key="2">
    <source>
        <dbReference type="EMBL" id="GFZ03890.1"/>
    </source>
</evidence>
<feature type="compositionally biased region" description="Basic and acidic residues" evidence="1">
    <location>
        <begin position="52"/>
        <end position="61"/>
    </location>
</feature>
<accession>A0A7J0G0D2</accession>
<feature type="compositionally biased region" description="Acidic residues" evidence="1">
    <location>
        <begin position="62"/>
        <end position="74"/>
    </location>
</feature>
<dbReference type="EMBL" id="BJWL01000016">
    <property type="protein sequence ID" value="GFZ03890.1"/>
    <property type="molecule type" value="Genomic_DNA"/>
</dbReference>
<dbReference type="AlphaFoldDB" id="A0A7J0G0D2"/>
<feature type="region of interest" description="Disordered" evidence="1">
    <location>
        <begin position="40"/>
        <end position="74"/>
    </location>
</feature>
<comment type="caution">
    <text evidence="2">The sequence shown here is derived from an EMBL/GenBank/DDBJ whole genome shotgun (WGS) entry which is preliminary data.</text>
</comment>
<dbReference type="Proteomes" id="UP000585474">
    <property type="component" value="Unassembled WGS sequence"/>
</dbReference>